<keyword evidence="1" id="KW-0720">Serine protease</keyword>
<evidence type="ECO:0000313" key="4">
    <source>
        <dbReference type="Proteomes" id="UP000326711"/>
    </source>
</evidence>
<dbReference type="OrthoDB" id="2356897at2"/>
<evidence type="ECO:0000259" key="2">
    <source>
        <dbReference type="PROSITE" id="PS51786"/>
    </source>
</evidence>
<dbReference type="EC" id="3.4.21.53" evidence="1"/>
<feature type="active site" evidence="1">
    <location>
        <position position="302"/>
    </location>
</feature>
<dbReference type="InterPro" id="IPR001478">
    <property type="entry name" value="PDZ"/>
</dbReference>
<dbReference type="InterPro" id="IPR020568">
    <property type="entry name" value="Ribosomal_Su5_D2-typ_SF"/>
</dbReference>
<evidence type="ECO:0000313" key="3">
    <source>
        <dbReference type="EMBL" id="QFQ02925.1"/>
    </source>
</evidence>
<dbReference type="Pfam" id="PF05362">
    <property type="entry name" value="Lon_C"/>
    <property type="match status" value="1"/>
</dbReference>
<dbReference type="GO" id="GO:0006508">
    <property type="term" value="P:proteolysis"/>
    <property type="evidence" value="ECO:0007669"/>
    <property type="project" value="UniProtKB-KW"/>
</dbReference>
<dbReference type="Pfam" id="PF13180">
    <property type="entry name" value="PDZ_2"/>
    <property type="match status" value="1"/>
</dbReference>
<dbReference type="RefSeq" id="WP_151903230.1">
    <property type="nucleotide sequence ID" value="NZ_CP045032.1"/>
</dbReference>
<comment type="similarity">
    <text evidence="1">Belongs to the peptidase S16 family.</text>
</comment>
<sequence>MSFWNRRNRTVVIGAVPVMLLVSLIGLPSVPGTDIDLTVPYAAQGKGPTFNTLGEVEGKPVVEISGAEEDEVSGNLNMTTVSVRTNMTLAQALGRWLFTDDTLVPLEQIFPPGQSQESVQKRNAAAFAASESNATVSAMNYLKRPTEAMVLDVSEDSPAQDKVHVNDVIRKLDGVEITKPGELAEEIRKHQPGEEVTITVERQNRERELKVNLVEKPENLREPGEKGPVAFLGVTSVAQPADGLRVEYNLTDIGGPSAGLMFSLAVVDKLSPGELTDGQFIAGTGTIDSEGKVGPIGGITHKIRAAEEAGAKVFLVPADNCNEATSVDTDGIELVKVDSLEDAIEDLNAIKDGAEPSRCD</sequence>
<protein>
    <recommendedName>
        <fullName evidence="1">endopeptidase La</fullName>
        <ecNumber evidence="1">3.4.21.53</ecNumber>
    </recommendedName>
</protein>
<dbReference type="GO" id="GO:0004176">
    <property type="term" value="F:ATP-dependent peptidase activity"/>
    <property type="evidence" value="ECO:0007669"/>
    <property type="project" value="UniProtKB-UniRule"/>
</dbReference>
<keyword evidence="4" id="KW-1185">Reference proteome</keyword>
<dbReference type="Gene3D" id="2.30.42.10">
    <property type="match status" value="1"/>
</dbReference>
<gene>
    <name evidence="3" type="primary">lon2</name>
    <name evidence="3" type="ORF">CUROG_07885</name>
</gene>
<dbReference type="AlphaFoldDB" id="A0A5J6ZB89"/>
<comment type="catalytic activity">
    <reaction evidence="1">
        <text>Hydrolysis of proteins in presence of ATP.</text>
        <dbReference type="EC" id="3.4.21.53"/>
    </reaction>
</comment>
<dbReference type="SUPFAM" id="SSF50156">
    <property type="entry name" value="PDZ domain-like"/>
    <property type="match status" value="1"/>
</dbReference>
<dbReference type="PANTHER" id="PTHR10046">
    <property type="entry name" value="ATP DEPENDENT LON PROTEASE FAMILY MEMBER"/>
    <property type="match status" value="1"/>
</dbReference>
<dbReference type="InterPro" id="IPR008269">
    <property type="entry name" value="Lon_proteolytic"/>
</dbReference>
<dbReference type="GO" id="GO:0004252">
    <property type="term" value="F:serine-type endopeptidase activity"/>
    <property type="evidence" value="ECO:0007669"/>
    <property type="project" value="UniProtKB-UniRule"/>
</dbReference>
<dbReference type="Gene3D" id="3.30.230.10">
    <property type="match status" value="1"/>
</dbReference>
<dbReference type="PROSITE" id="PS51786">
    <property type="entry name" value="LON_PROTEOLYTIC"/>
    <property type="match status" value="1"/>
</dbReference>
<feature type="active site" evidence="1">
    <location>
        <position position="257"/>
    </location>
</feature>
<dbReference type="InterPro" id="IPR036034">
    <property type="entry name" value="PDZ_sf"/>
</dbReference>
<dbReference type="GO" id="GO:0005524">
    <property type="term" value="F:ATP binding"/>
    <property type="evidence" value="ECO:0007669"/>
    <property type="project" value="InterPro"/>
</dbReference>
<name>A0A5J6ZB89_9CORY</name>
<accession>A0A5J6ZB89</accession>
<proteinExistence type="inferred from homology"/>
<dbReference type="InterPro" id="IPR027065">
    <property type="entry name" value="Lon_Prtase"/>
</dbReference>
<dbReference type="GO" id="GO:0030163">
    <property type="term" value="P:protein catabolic process"/>
    <property type="evidence" value="ECO:0007669"/>
    <property type="project" value="InterPro"/>
</dbReference>
<feature type="domain" description="Lon proteolytic" evidence="2">
    <location>
        <begin position="251"/>
        <end position="350"/>
    </location>
</feature>
<organism evidence="3 4">
    <name type="scientific">Corynebacterium urogenitale</name>
    <dbReference type="NCBI Taxonomy" id="2487892"/>
    <lineage>
        <taxon>Bacteria</taxon>
        <taxon>Bacillati</taxon>
        <taxon>Actinomycetota</taxon>
        <taxon>Actinomycetes</taxon>
        <taxon>Mycobacteriales</taxon>
        <taxon>Corynebacteriaceae</taxon>
        <taxon>Corynebacterium</taxon>
    </lineage>
</organism>
<keyword evidence="1 3" id="KW-0645">Protease</keyword>
<dbReference type="EMBL" id="CP045032">
    <property type="protein sequence ID" value="QFQ02925.1"/>
    <property type="molecule type" value="Genomic_DNA"/>
</dbReference>
<evidence type="ECO:0000256" key="1">
    <source>
        <dbReference type="PROSITE-ProRule" id="PRU01122"/>
    </source>
</evidence>
<dbReference type="SUPFAM" id="SSF54211">
    <property type="entry name" value="Ribosomal protein S5 domain 2-like"/>
    <property type="match status" value="1"/>
</dbReference>
<dbReference type="Proteomes" id="UP000326711">
    <property type="component" value="Chromosome"/>
</dbReference>
<dbReference type="InterPro" id="IPR014721">
    <property type="entry name" value="Ribsml_uS5_D2-typ_fold_subgr"/>
</dbReference>
<reference evidence="4" key="1">
    <citation type="submission" date="2019-10" db="EMBL/GenBank/DDBJ databases">
        <title>Complete genome sequence of Corynebacterium urogenitalis DSM 108747, isolated from the genital tract of a cow.</title>
        <authorList>
            <person name="Ruckert C."/>
            <person name="Ballas P."/>
            <person name="Wagener K."/>
            <person name="Drillich M."/>
            <person name="Kaempfer P."/>
            <person name="Busse H.-J."/>
            <person name="Ehling-Schulz M."/>
        </authorList>
    </citation>
    <scope>NUCLEOTIDE SEQUENCE [LARGE SCALE GENOMIC DNA]</scope>
    <source>
        <strain evidence="4">LMM 1652</strain>
    </source>
</reference>
<keyword evidence="1 3" id="KW-0378">Hydrolase</keyword>
<dbReference type="KEGG" id="cuo:CUROG_07885"/>